<name>A0ABQ3YYC0_9ACTN</name>
<dbReference type="PROSITE" id="PS50113">
    <property type="entry name" value="PAC"/>
    <property type="match status" value="1"/>
</dbReference>
<evidence type="ECO:0000313" key="5">
    <source>
        <dbReference type="EMBL" id="GIE02514.1"/>
    </source>
</evidence>
<dbReference type="NCBIfam" id="TIGR00254">
    <property type="entry name" value="GGDEF"/>
    <property type="match status" value="1"/>
</dbReference>
<feature type="domain" description="GGDEF" evidence="4">
    <location>
        <begin position="381"/>
        <end position="513"/>
    </location>
</feature>
<reference evidence="5 6" key="1">
    <citation type="submission" date="2021-01" db="EMBL/GenBank/DDBJ databases">
        <title>Whole genome shotgun sequence of Actinoplanes durhamensis NBRC 14914.</title>
        <authorList>
            <person name="Komaki H."/>
            <person name="Tamura T."/>
        </authorList>
    </citation>
    <scope>NUCLEOTIDE SEQUENCE [LARGE SCALE GENOMIC DNA]</scope>
    <source>
        <strain evidence="5 6">NBRC 14914</strain>
    </source>
</reference>
<keyword evidence="2" id="KW-1133">Transmembrane helix</keyword>
<dbReference type="Gene3D" id="3.30.70.270">
    <property type="match status" value="1"/>
</dbReference>
<keyword evidence="1" id="KW-0175">Coiled coil</keyword>
<feature type="transmembrane region" description="Helical" evidence="2">
    <location>
        <begin position="175"/>
        <end position="196"/>
    </location>
</feature>
<evidence type="ECO:0000256" key="2">
    <source>
        <dbReference type="SAM" id="Phobius"/>
    </source>
</evidence>
<dbReference type="Pfam" id="PF00990">
    <property type="entry name" value="GGDEF"/>
    <property type="match status" value="1"/>
</dbReference>
<keyword evidence="6" id="KW-1185">Reference proteome</keyword>
<keyword evidence="2" id="KW-0812">Transmembrane</keyword>
<dbReference type="Gene3D" id="3.30.450.20">
    <property type="entry name" value="PAS domain"/>
    <property type="match status" value="1"/>
</dbReference>
<sequence length="517" mass="56012">MAKVALSALFAAAIVIAVILTVMAWQRRRDSAGFTAIAAIAGGAAWWSLATTVPLFSRNPTVVLVADLILYPGVFLVVCGWYGTARALTNRFWKLDRRTALLLAIEPVLCTIAIVTNPWHHLFISGMKTTIIDGALAALFGPLFWVHTVYCYVIVVYSSVVVFRTYTRQTSRYRGYLVAVIAIFPASVINIIGILAGGRLIDLTACGFALSAPTMYWVVRHSTPSIAPVVHREVFQNMNDPVVVLDPAHRLVEANPAATELVARLGVDNQEVALHLAALMGRLPANTVSDYAILDAYGSGLDFNVRVSPLRDRRGTHSGSILVAHDITEQNRQTEQLRAQLATIEALRASLAEQAARDYLTGLYNRRHLMTELGGALERGATFSFVLLDIDFFKQINDRYGHNTGDDVLVHLAGRLVAALQPGDMAARYGGEEFALILHGMSGLEAAAWVDNLRHAVASDPVPVDGVPIAVTFSAGVATSDGHRYPVNLIDHADQALYAAKANGRNRVEQATLAAAQ</sequence>
<protein>
    <submittedName>
        <fullName evidence="5">GGDEF domain-containing protein</fullName>
    </submittedName>
</protein>
<feature type="transmembrane region" description="Helical" evidence="2">
    <location>
        <begin position="100"/>
        <end position="119"/>
    </location>
</feature>
<dbReference type="PANTHER" id="PTHR45138:SF24">
    <property type="entry name" value="DIGUANYLATE CYCLASE DGCC-RELATED"/>
    <property type="match status" value="1"/>
</dbReference>
<evidence type="ECO:0000313" key="6">
    <source>
        <dbReference type="Proteomes" id="UP000637628"/>
    </source>
</evidence>
<feature type="domain" description="PAC" evidence="3">
    <location>
        <begin position="287"/>
        <end position="339"/>
    </location>
</feature>
<dbReference type="InterPro" id="IPR050469">
    <property type="entry name" value="Diguanylate_Cyclase"/>
</dbReference>
<dbReference type="InterPro" id="IPR000700">
    <property type="entry name" value="PAS-assoc_C"/>
</dbReference>
<proteinExistence type="predicted"/>
<dbReference type="InterPro" id="IPR029787">
    <property type="entry name" value="Nucleotide_cyclase"/>
</dbReference>
<dbReference type="Pfam" id="PF13188">
    <property type="entry name" value="PAS_8"/>
    <property type="match status" value="1"/>
</dbReference>
<dbReference type="SUPFAM" id="SSF55785">
    <property type="entry name" value="PYP-like sensor domain (PAS domain)"/>
    <property type="match status" value="1"/>
</dbReference>
<dbReference type="CDD" id="cd00130">
    <property type="entry name" value="PAS"/>
    <property type="match status" value="1"/>
</dbReference>
<feature type="transmembrane region" description="Helical" evidence="2">
    <location>
        <begin position="69"/>
        <end position="88"/>
    </location>
</feature>
<gene>
    <name evidence="5" type="ORF">Adu01nite_38640</name>
</gene>
<accession>A0ABQ3YYC0</accession>
<dbReference type="PANTHER" id="PTHR45138">
    <property type="entry name" value="REGULATORY COMPONENTS OF SENSORY TRANSDUCTION SYSTEM"/>
    <property type="match status" value="1"/>
</dbReference>
<evidence type="ECO:0000259" key="4">
    <source>
        <dbReference type="PROSITE" id="PS50887"/>
    </source>
</evidence>
<keyword evidence="2" id="KW-0472">Membrane</keyword>
<feature type="transmembrane region" description="Helical" evidence="2">
    <location>
        <begin position="139"/>
        <end position="163"/>
    </location>
</feature>
<evidence type="ECO:0000259" key="3">
    <source>
        <dbReference type="PROSITE" id="PS50113"/>
    </source>
</evidence>
<organism evidence="5 6">
    <name type="scientific">Paractinoplanes durhamensis</name>
    <dbReference type="NCBI Taxonomy" id="113563"/>
    <lineage>
        <taxon>Bacteria</taxon>
        <taxon>Bacillati</taxon>
        <taxon>Actinomycetota</taxon>
        <taxon>Actinomycetes</taxon>
        <taxon>Micromonosporales</taxon>
        <taxon>Micromonosporaceae</taxon>
        <taxon>Paractinoplanes</taxon>
    </lineage>
</organism>
<dbReference type="InterPro" id="IPR000014">
    <property type="entry name" value="PAS"/>
</dbReference>
<dbReference type="InterPro" id="IPR043128">
    <property type="entry name" value="Rev_trsase/Diguanyl_cyclase"/>
</dbReference>
<dbReference type="Proteomes" id="UP000637628">
    <property type="component" value="Unassembled WGS sequence"/>
</dbReference>
<feature type="transmembrane region" description="Helical" evidence="2">
    <location>
        <begin position="32"/>
        <end position="49"/>
    </location>
</feature>
<feature type="coiled-coil region" evidence="1">
    <location>
        <begin position="327"/>
        <end position="354"/>
    </location>
</feature>
<dbReference type="EMBL" id="BOML01000032">
    <property type="protein sequence ID" value="GIE02514.1"/>
    <property type="molecule type" value="Genomic_DNA"/>
</dbReference>
<dbReference type="InterPro" id="IPR031621">
    <property type="entry name" value="HisKA_7TM"/>
</dbReference>
<dbReference type="CDD" id="cd01949">
    <property type="entry name" value="GGDEF"/>
    <property type="match status" value="1"/>
</dbReference>
<dbReference type="InterPro" id="IPR035965">
    <property type="entry name" value="PAS-like_dom_sf"/>
</dbReference>
<dbReference type="InterPro" id="IPR000160">
    <property type="entry name" value="GGDEF_dom"/>
</dbReference>
<dbReference type="RefSeq" id="WP_203728262.1">
    <property type="nucleotide sequence ID" value="NZ_BAAATX010000024.1"/>
</dbReference>
<feature type="transmembrane region" description="Helical" evidence="2">
    <location>
        <begin position="6"/>
        <end position="25"/>
    </location>
</feature>
<dbReference type="Pfam" id="PF16927">
    <property type="entry name" value="HisKA_7TM"/>
    <property type="match status" value="1"/>
</dbReference>
<dbReference type="PROSITE" id="PS50887">
    <property type="entry name" value="GGDEF"/>
    <property type="match status" value="1"/>
</dbReference>
<dbReference type="SMART" id="SM00267">
    <property type="entry name" value="GGDEF"/>
    <property type="match status" value="1"/>
</dbReference>
<evidence type="ECO:0000256" key="1">
    <source>
        <dbReference type="SAM" id="Coils"/>
    </source>
</evidence>
<comment type="caution">
    <text evidence="5">The sequence shown here is derived from an EMBL/GenBank/DDBJ whole genome shotgun (WGS) entry which is preliminary data.</text>
</comment>
<dbReference type="SUPFAM" id="SSF55073">
    <property type="entry name" value="Nucleotide cyclase"/>
    <property type="match status" value="1"/>
</dbReference>